<dbReference type="HAMAP" id="MF_00299">
    <property type="entry name" value="KptA"/>
    <property type="match status" value="1"/>
</dbReference>
<keyword evidence="3 5" id="KW-0520">NAD</keyword>
<dbReference type="NCBIfam" id="NF002014">
    <property type="entry name" value="PRK00819.1-4"/>
    <property type="match status" value="1"/>
</dbReference>
<comment type="similarity">
    <text evidence="1 5">Belongs to the KptA/TPT1 family.</text>
</comment>
<dbReference type="PANTHER" id="PTHR12684:SF2">
    <property type="entry name" value="TRNA 2'-PHOSPHOTRANSFERASE 1"/>
    <property type="match status" value="1"/>
</dbReference>
<evidence type="ECO:0000313" key="7">
    <source>
        <dbReference type="Proteomes" id="UP000032352"/>
    </source>
</evidence>
<evidence type="ECO:0000256" key="3">
    <source>
        <dbReference type="ARBA" id="ARBA00023027"/>
    </source>
</evidence>
<evidence type="ECO:0000256" key="4">
    <source>
        <dbReference type="ARBA" id="ARBA00025212"/>
    </source>
</evidence>
<dbReference type="InterPro" id="IPR042080">
    <property type="entry name" value="RNA_2'-PTrans_N"/>
</dbReference>
<dbReference type="GO" id="GO:0003950">
    <property type="term" value="F:NAD+ poly-ADP-ribosyltransferase activity"/>
    <property type="evidence" value="ECO:0007669"/>
    <property type="project" value="InterPro"/>
</dbReference>
<dbReference type="GO" id="GO:0006388">
    <property type="term" value="P:tRNA splicing, via endonucleolytic cleavage and ligation"/>
    <property type="evidence" value="ECO:0007669"/>
    <property type="project" value="UniProtKB-UniRule"/>
</dbReference>
<dbReference type="RefSeq" id="WP_044838052.1">
    <property type="nucleotide sequence ID" value="NZ_CP059733.1"/>
</dbReference>
<sequence length="183" mass="20380">MSKQLTQTSKFLSLVLRHKPETIGLALDNKGWADIEELITKANTRATDIQLTRTLLHEIVADNDKQRFALSTDGSKIRANQGHSLDVNLELAPQAAPDILYHGTASRFLSSIAKTGLIPGQRQYVHLSDNIDTAKQVGQRYGKAVILTLDTQKMTSRGYKFYQAKNGVWLTHAVPPEFINIPE</sequence>
<dbReference type="InterPro" id="IPR042081">
    <property type="entry name" value="RNA_2'-PTrans_C"/>
</dbReference>
<dbReference type="Proteomes" id="UP000032352">
    <property type="component" value="Chromosome"/>
</dbReference>
<dbReference type="EC" id="2.7.1.-" evidence="5"/>
<name>A0AAE9Z0H6_9GAMM</name>
<dbReference type="Gene3D" id="3.20.170.30">
    <property type="match status" value="1"/>
</dbReference>
<evidence type="ECO:0000256" key="1">
    <source>
        <dbReference type="ARBA" id="ARBA00009836"/>
    </source>
</evidence>
<dbReference type="AlphaFoldDB" id="A0AAE9Z0H6"/>
<comment type="function">
    <text evidence="4 5">Removes the 2'-phosphate from RNA via an intermediate in which the phosphate is ADP-ribosylated by NAD followed by a presumed transesterification to release the RNA and generate ADP-ribose 1''-2''-cyclic phosphate (APPR&gt;P). May function as an ADP-ribosylase.</text>
</comment>
<protein>
    <recommendedName>
        <fullName evidence="5">Probable RNA 2'-phosphotransferase</fullName>
        <ecNumber evidence="5">2.7.1.-</ecNumber>
    </recommendedName>
</protein>
<reference evidence="6 7" key="1">
    <citation type="journal article" date="2015" name="Genome Announc.">
        <title>Draft Genome Sequences of Marine Isolates of Thalassomonas viridans and Thalassomonas actiniarum.</title>
        <authorList>
            <person name="Olonade I."/>
            <person name="van Zyl L.J."/>
            <person name="Trindade M."/>
        </authorList>
    </citation>
    <scope>NUCLEOTIDE SEQUENCE [LARGE SCALE GENOMIC DNA]</scope>
    <source>
        <strain evidence="6 7">XOM25</strain>
    </source>
</reference>
<gene>
    <name evidence="5" type="primary">kptA</name>
    <name evidence="6" type="ORF">SG34_025090</name>
</gene>
<evidence type="ECO:0000256" key="5">
    <source>
        <dbReference type="HAMAP-Rule" id="MF_00299"/>
    </source>
</evidence>
<evidence type="ECO:0000256" key="2">
    <source>
        <dbReference type="ARBA" id="ARBA00022679"/>
    </source>
</evidence>
<dbReference type="Pfam" id="PF01885">
    <property type="entry name" value="PTS_2-RNA"/>
    <property type="match status" value="1"/>
</dbReference>
<reference evidence="6 7" key="2">
    <citation type="journal article" date="2022" name="Mar. Drugs">
        <title>Bioassay-Guided Fractionation Leads to the Detection of Cholic Acid Generated by the Rare Thalassomonas sp.</title>
        <authorList>
            <person name="Pheiffer F."/>
            <person name="Schneider Y.K."/>
            <person name="Hansen E.H."/>
            <person name="Andersen J.H."/>
            <person name="Isaksson J."/>
            <person name="Busche T."/>
            <person name="R C."/>
            <person name="Kalinowski J."/>
            <person name="Zyl L.V."/>
            <person name="Trindade M."/>
        </authorList>
    </citation>
    <scope>NUCLEOTIDE SEQUENCE [LARGE SCALE GENOMIC DNA]</scope>
    <source>
        <strain evidence="6 7">XOM25</strain>
    </source>
</reference>
<dbReference type="GO" id="GO:0000215">
    <property type="term" value="F:tRNA 2'-phosphotransferase activity"/>
    <property type="evidence" value="ECO:0007669"/>
    <property type="project" value="TreeGrafter"/>
</dbReference>
<dbReference type="SUPFAM" id="SSF56399">
    <property type="entry name" value="ADP-ribosylation"/>
    <property type="match status" value="1"/>
</dbReference>
<dbReference type="Gene3D" id="1.10.10.970">
    <property type="entry name" value="RNA 2'-phosphotransferase, Tpt1/KptA family, N-terminal domain"/>
    <property type="match status" value="1"/>
</dbReference>
<proteinExistence type="inferred from homology"/>
<organism evidence="6 7">
    <name type="scientific">Thalassomonas viridans</name>
    <dbReference type="NCBI Taxonomy" id="137584"/>
    <lineage>
        <taxon>Bacteria</taxon>
        <taxon>Pseudomonadati</taxon>
        <taxon>Pseudomonadota</taxon>
        <taxon>Gammaproteobacteria</taxon>
        <taxon>Alteromonadales</taxon>
        <taxon>Colwelliaceae</taxon>
        <taxon>Thalassomonas</taxon>
    </lineage>
</organism>
<accession>A0AAE9Z0H6</accession>
<keyword evidence="7" id="KW-1185">Reference proteome</keyword>
<dbReference type="InterPro" id="IPR002745">
    <property type="entry name" value="Ptrans_KptA/Tpt1"/>
</dbReference>
<dbReference type="PANTHER" id="PTHR12684">
    <property type="entry name" value="PUTATIVE PHOSPHOTRANSFERASE"/>
    <property type="match status" value="1"/>
</dbReference>
<keyword evidence="2 5" id="KW-0808">Transferase</keyword>
<dbReference type="KEGG" id="tvd:SG34_025090"/>
<evidence type="ECO:0000313" key="6">
    <source>
        <dbReference type="EMBL" id="WDE04571.1"/>
    </source>
</evidence>
<dbReference type="InterPro" id="IPR022928">
    <property type="entry name" value="RNA_2'-PTrans_KptA"/>
</dbReference>
<dbReference type="EMBL" id="CP059733">
    <property type="protein sequence ID" value="WDE04571.1"/>
    <property type="molecule type" value="Genomic_DNA"/>
</dbReference>